<evidence type="ECO:0000256" key="1">
    <source>
        <dbReference type="ARBA" id="ARBA00008001"/>
    </source>
</evidence>
<dbReference type="PRINTS" id="PR01365">
    <property type="entry name" value="TELOMERASERT"/>
</dbReference>
<keyword evidence="11 13" id="KW-0539">Nucleus</keyword>
<keyword evidence="17" id="KW-1185">Reference proteome</keyword>
<dbReference type="InterPro" id="IPR000477">
    <property type="entry name" value="RT_dom"/>
</dbReference>
<feature type="chain" id="PRO_5005528200" description="Telomerase reverse transcriptase" evidence="14">
    <location>
        <begin position="25"/>
        <end position="819"/>
    </location>
</feature>
<dbReference type="EC" id="2.7.7.49" evidence="2 13"/>
<dbReference type="GO" id="GO:0042162">
    <property type="term" value="F:telomeric DNA binding"/>
    <property type="evidence" value="ECO:0000318"/>
    <property type="project" value="GO_Central"/>
</dbReference>
<dbReference type="InterPro" id="IPR049139">
    <property type="entry name" value="TERT_C"/>
</dbReference>
<dbReference type="CDD" id="cd01648">
    <property type="entry name" value="TERT"/>
    <property type="match status" value="1"/>
</dbReference>
<comment type="subcellular location">
    <subcellularLocation>
        <location evidence="13">Nucleus</location>
    </subcellularLocation>
    <subcellularLocation>
        <location evidence="13">Chromosome</location>
        <location evidence="13">Telomere</location>
    </subcellularLocation>
</comment>
<dbReference type="PROSITE" id="PS50878">
    <property type="entry name" value="RT_POL"/>
    <property type="match status" value="1"/>
</dbReference>
<dbReference type="Pfam" id="PF12009">
    <property type="entry name" value="Telomerase_RBD"/>
    <property type="match status" value="1"/>
</dbReference>
<evidence type="ECO:0000256" key="7">
    <source>
        <dbReference type="ARBA" id="ARBA00022723"/>
    </source>
</evidence>
<keyword evidence="10 13" id="KW-0695">RNA-directed DNA polymerase</keyword>
<keyword evidence="8 13" id="KW-0460">Magnesium</keyword>
<name>A0A0K9Q6H9_ZOSMR</name>
<dbReference type="PANTHER" id="PTHR12066:SF0">
    <property type="entry name" value="TELOMERASE REVERSE TRANSCRIPTASE"/>
    <property type="match status" value="1"/>
</dbReference>
<keyword evidence="9 13" id="KW-0779">Telomere</keyword>
<dbReference type="Gene3D" id="1.10.132.70">
    <property type="match status" value="1"/>
</dbReference>
<comment type="similarity">
    <text evidence="1 13">Belongs to the reverse transcriptase family. Telomerase subfamily.</text>
</comment>
<comment type="catalytic activity">
    <reaction evidence="12 13">
        <text>DNA(n) + a 2'-deoxyribonucleoside 5'-triphosphate = DNA(n+1) + diphosphate</text>
        <dbReference type="Rhea" id="RHEA:22508"/>
        <dbReference type="Rhea" id="RHEA-COMP:17339"/>
        <dbReference type="Rhea" id="RHEA-COMP:17340"/>
        <dbReference type="ChEBI" id="CHEBI:33019"/>
        <dbReference type="ChEBI" id="CHEBI:61560"/>
        <dbReference type="ChEBI" id="CHEBI:173112"/>
        <dbReference type="EC" id="2.7.7.49"/>
    </reaction>
</comment>
<dbReference type="GO" id="GO:0000333">
    <property type="term" value="C:telomerase catalytic core complex"/>
    <property type="evidence" value="ECO:0000318"/>
    <property type="project" value="GO_Central"/>
</dbReference>
<evidence type="ECO:0000256" key="9">
    <source>
        <dbReference type="ARBA" id="ARBA00022895"/>
    </source>
</evidence>
<evidence type="ECO:0000256" key="13">
    <source>
        <dbReference type="RuleBase" id="RU365061"/>
    </source>
</evidence>
<dbReference type="OrthoDB" id="289721at2759"/>
<keyword evidence="7 13" id="KW-0479">Metal-binding</keyword>
<evidence type="ECO:0000256" key="6">
    <source>
        <dbReference type="ARBA" id="ARBA00022695"/>
    </source>
</evidence>
<dbReference type="GO" id="GO:0046872">
    <property type="term" value="F:metal ion binding"/>
    <property type="evidence" value="ECO:0007669"/>
    <property type="project" value="UniProtKB-KW"/>
</dbReference>
<dbReference type="GO" id="GO:0003720">
    <property type="term" value="F:telomerase activity"/>
    <property type="evidence" value="ECO:0000318"/>
    <property type="project" value="GO_Central"/>
</dbReference>
<dbReference type="STRING" id="29655.A0A0K9Q6H9"/>
<evidence type="ECO:0000256" key="10">
    <source>
        <dbReference type="ARBA" id="ARBA00022918"/>
    </source>
</evidence>
<dbReference type="Gene3D" id="1.10.357.90">
    <property type="match status" value="1"/>
</dbReference>
<keyword evidence="6 13" id="KW-0548">Nucleotidyltransferase</keyword>
<dbReference type="GO" id="GO:0007004">
    <property type="term" value="P:telomere maintenance via telomerase"/>
    <property type="evidence" value="ECO:0000318"/>
    <property type="project" value="GO_Central"/>
</dbReference>
<accession>A0A0K9Q6H9</accession>
<evidence type="ECO:0000313" key="16">
    <source>
        <dbReference type="EMBL" id="KMZ76530.1"/>
    </source>
</evidence>
<dbReference type="EMBL" id="LFYR01000012">
    <property type="protein sequence ID" value="KMZ76530.1"/>
    <property type="molecule type" value="Genomic_DNA"/>
</dbReference>
<dbReference type="SMART" id="SM00975">
    <property type="entry name" value="Telomerase_RBD"/>
    <property type="match status" value="1"/>
</dbReference>
<sequence length="819" mass="95376">MFGLFCEVLIFDFFFFLLLQQKNSEISFLNQQGVDGKYSSPKAYSLCKITHLGSIAEDSLKERSSYSVRSYCRHDQVVSFIWAVSRRIIPIGLFGDSSTWRALRKNIAMFVRLRRFENVSLKQCMHEVKRTTFAFLPEESKQSRCFCCSNIQCKSISEAGCRKVRACQIKLSNQFFRCWIDWYFSQMVVPILSAYFYVTENEGKKYEVFYYPKPAWTNLIQDAISKLKEHNYRRLDLSFLRRITCRRSFGFSKVRFLPKEKGIRPLVNLSAPSKIWFPVKKVPLNTKKLISTKKMAIHFKSVNSVLQDLHAIFTRVKREHPEYLGSSVFDYNDVYSILRPFLSKFKNDSVEIPKFYVVASDVLKAFDSVDQDRLLNILSDILQEDKYTFARYAQVKSTKKSLKYIYKSVYVDNNDRRPIKEFTTLKQLCSSEGVHVKLGKERIKKKEEIYSLLCEHLKGNVVKLDNAFYLQNVGIPQGGLLSSLLCSFYYGHMERNDISPFLQKIHNAPCSGVSTHGRSVGYNKTSEINSSNERICGNFDENGEPVYPNHVLLRFIDDFLFISTSKKLAIGLLNRLKRGFREYNCYMNIHKFGVNFDLEKQSEHFRNRVYTEPDGLSFLPWCGLLINCETLEIQADYTRYLTVHMSSTLTVITHGEVIDHLKAKLCFYMEAKCHPLFYDSIINSPAIVRLNIYQAFLVCAMKFHCYICTLSKASPSPRSCAMIILESCRYTHILIKKRMYKTEKYINIRSLLRLKKTEVIWLGLSAYFQVLIKKQSRHMELLSLLSSMLDSFGNIKYSSSPLKYAVEEIHSSVVWKIKY</sequence>
<evidence type="ECO:0000256" key="2">
    <source>
        <dbReference type="ARBA" id="ARBA00012493"/>
    </source>
</evidence>
<dbReference type="InterPro" id="IPR021891">
    <property type="entry name" value="Telomerase_RBD"/>
</dbReference>
<dbReference type="Gene3D" id="3.30.70.2630">
    <property type="match status" value="1"/>
</dbReference>
<comment type="caution">
    <text evidence="16">The sequence shown here is derived from an EMBL/GenBank/DDBJ whole genome shotgun (WGS) entry which is preliminary data.</text>
</comment>
<dbReference type="AlphaFoldDB" id="A0A0K9Q6H9"/>
<gene>
    <name evidence="16" type="ORF">ZOSMA_100G00250</name>
</gene>
<evidence type="ECO:0000256" key="4">
    <source>
        <dbReference type="ARBA" id="ARBA00022454"/>
    </source>
</evidence>
<dbReference type="PANTHER" id="PTHR12066">
    <property type="entry name" value="TELOMERASE REVERSE TRANSCRIPTASE"/>
    <property type="match status" value="1"/>
</dbReference>
<proteinExistence type="inferred from homology"/>
<feature type="signal peptide" evidence="14">
    <location>
        <begin position="1"/>
        <end position="24"/>
    </location>
</feature>
<dbReference type="FunFam" id="3.30.70.2630:FF:000002">
    <property type="entry name" value="Telomerase reverse transcriptase"/>
    <property type="match status" value="1"/>
</dbReference>
<evidence type="ECO:0000256" key="5">
    <source>
        <dbReference type="ARBA" id="ARBA00022679"/>
    </source>
</evidence>
<organism evidence="16 17">
    <name type="scientific">Zostera marina</name>
    <name type="common">Eelgrass</name>
    <dbReference type="NCBI Taxonomy" id="29655"/>
    <lineage>
        <taxon>Eukaryota</taxon>
        <taxon>Viridiplantae</taxon>
        <taxon>Streptophyta</taxon>
        <taxon>Embryophyta</taxon>
        <taxon>Tracheophyta</taxon>
        <taxon>Spermatophyta</taxon>
        <taxon>Magnoliopsida</taxon>
        <taxon>Liliopsida</taxon>
        <taxon>Zosteraceae</taxon>
        <taxon>Zostera</taxon>
    </lineage>
</organism>
<evidence type="ECO:0000256" key="12">
    <source>
        <dbReference type="ARBA" id="ARBA00048173"/>
    </source>
</evidence>
<evidence type="ECO:0000259" key="15">
    <source>
        <dbReference type="PROSITE" id="PS50878"/>
    </source>
</evidence>
<feature type="domain" description="Reverse transcriptase" evidence="15">
    <location>
        <begin position="238"/>
        <end position="626"/>
    </location>
</feature>
<dbReference type="Pfam" id="PF21399">
    <property type="entry name" value="TERT_C"/>
    <property type="match status" value="1"/>
</dbReference>
<keyword evidence="4 13" id="KW-0158">Chromosome</keyword>
<evidence type="ECO:0000256" key="11">
    <source>
        <dbReference type="ARBA" id="ARBA00023242"/>
    </source>
</evidence>
<keyword evidence="5 13" id="KW-0808">Transferase</keyword>
<evidence type="ECO:0000256" key="3">
    <source>
        <dbReference type="ARBA" id="ARBA00016182"/>
    </source>
</evidence>
<dbReference type="Proteomes" id="UP000036987">
    <property type="component" value="Unassembled WGS sequence"/>
</dbReference>
<dbReference type="GO" id="GO:0070034">
    <property type="term" value="F:telomerase RNA binding"/>
    <property type="evidence" value="ECO:0000318"/>
    <property type="project" value="GO_Central"/>
</dbReference>
<keyword evidence="14" id="KW-0732">Signal</keyword>
<dbReference type="InterPro" id="IPR003545">
    <property type="entry name" value="Telomerase_RT"/>
</dbReference>
<evidence type="ECO:0000256" key="8">
    <source>
        <dbReference type="ARBA" id="ARBA00022842"/>
    </source>
</evidence>
<dbReference type="GO" id="GO:0000781">
    <property type="term" value="C:chromosome, telomeric region"/>
    <property type="evidence" value="ECO:0007669"/>
    <property type="project" value="UniProtKB-SubCell"/>
</dbReference>
<protein>
    <recommendedName>
        <fullName evidence="3 13">Telomerase reverse transcriptase</fullName>
        <ecNumber evidence="2 13">2.7.7.49</ecNumber>
    </recommendedName>
    <alternativeName>
        <fullName evidence="13">Telomerase catalytic subunit</fullName>
    </alternativeName>
</protein>
<reference evidence="17" key="1">
    <citation type="journal article" date="2016" name="Nature">
        <title>The genome of the seagrass Zostera marina reveals angiosperm adaptation to the sea.</title>
        <authorList>
            <person name="Olsen J.L."/>
            <person name="Rouze P."/>
            <person name="Verhelst B."/>
            <person name="Lin Y.-C."/>
            <person name="Bayer T."/>
            <person name="Collen J."/>
            <person name="Dattolo E."/>
            <person name="De Paoli E."/>
            <person name="Dittami S."/>
            <person name="Maumus F."/>
            <person name="Michel G."/>
            <person name="Kersting A."/>
            <person name="Lauritano C."/>
            <person name="Lohaus R."/>
            <person name="Toepel M."/>
            <person name="Tonon T."/>
            <person name="Vanneste K."/>
            <person name="Amirebrahimi M."/>
            <person name="Brakel J."/>
            <person name="Bostroem C."/>
            <person name="Chovatia M."/>
            <person name="Grimwood J."/>
            <person name="Jenkins J.W."/>
            <person name="Jueterbock A."/>
            <person name="Mraz A."/>
            <person name="Stam W.T."/>
            <person name="Tice H."/>
            <person name="Bornberg-Bauer E."/>
            <person name="Green P.J."/>
            <person name="Pearson G.A."/>
            <person name="Procaccini G."/>
            <person name="Duarte C.M."/>
            <person name="Schmutz J."/>
            <person name="Reusch T.B.H."/>
            <person name="Van de Peer Y."/>
        </authorList>
    </citation>
    <scope>NUCLEOTIDE SEQUENCE [LARGE SCALE GENOMIC DNA]</scope>
    <source>
        <strain evidence="17">cv. Finnish</strain>
    </source>
</reference>
<comment type="function">
    <text evidence="13">Telomerase is a ribonucleoprotein enzyme essential for the replication of chromosome termini in most eukaryotes. It elongates telomeres. It is a reverse transcriptase that adds simple sequence repeats to chromosome ends by copying a template sequence within the RNA component of the enzyme.</text>
</comment>
<evidence type="ECO:0000313" key="17">
    <source>
        <dbReference type="Proteomes" id="UP000036987"/>
    </source>
</evidence>
<dbReference type="OMA" id="AYMIQRY"/>
<evidence type="ECO:0000256" key="14">
    <source>
        <dbReference type="SAM" id="SignalP"/>
    </source>
</evidence>